<evidence type="ECO:0000256" key="2">
    <source>
        <dbReference type="ARBA" id="ARBA00023242"/>
    </source>
</evidence>
<dbReference type="CDD" id="cd00590">
    <property type="entry name" value="RRM_SF"/>
    <property type="match status" value="1"/>
</dbReference>
<dbReference type="GO" id="GO:0071011">
    <property type="term" value="C:precatalytic spliceosome"/>
    <property type="evidence" value="ECO:0007669"/>
    <property type="project" value="TreeGrafter"/>
</dbReference>
<comment type="caution">
    <text evidence="5">The sequence shown here is derived from an EMBL/GenBank/DDBJ whole genome shotgun (WGS) entry which is preliminary data.</text>
</comment>
<dbReference type="OMA" id="KGMNGKF"/>
<dbReference type="OrthoDB" id="439808at2759"/>
<proteinExistence type="predicted"/>
<evidence type="ECO:0000313" key="6">
    <source>
        <dbReference type="Proteomes" id="UP000195402"/>
    </source>
</evidence>
<dbReference type="InterPro" id="IPR000504">
    <property type="entry name" value="RRM_dom"/>
</dbReference>
<comment type="subcellular location">
    <subcellularLocation>
        <location evidence="1">Nucleus</location>
    </subcellularLocation>
</comment>
<dbReference type="Gene3D" id="3.30.70.330">
    <property type="match status" value="1"/>
</dbReference>
<dbReference type="SUPFAM" id="SSF54928">
    <property type="entry name" value="RNA-binding domain, RBD"/>
    <property type="match status" value="1"/>
</dbReference>
<keyword evidence="3" id="KW-0694">RNA-binding</keyword>
<dbReference type="InParanoid" id="A0A200Q593"/>
<evidence type="ECO:0000313" key="5">
    <source>
        <dbReference type="EMBL" id="OVA05631.1"/>
    </source>
</evidence>
<dbReference type="Proteomes" id="UP000195402">
    <property type="component" value="Unassembled WGS sequence"/>
</dbReference>
<dbReference type="GO" id="GO:0030619">
    <property type="term" value="F:U1 snRNA binding"/>
    <property type="evidence" value="ECO:0007669"/>
    <property type="project" value="TreeGrafter"/>
</dbReference>
<dbReference type="Pfam" id="PF00076">
    <property type="entry name" value="RRM_1"/>
    <property type="match status" value="1"/>
</dbReference>
<dbReference type="PANTHER" id="PTHR13952:SF19">
    <property type="entry name" value="GLYCINE-RICH RNA-BINDING PROTEIN 4, MITOCHONDRIAL ISOFORM X1"/>
    <property type="match status" value="1"/>
</dbReference>
<keyword evidence="6" id="KW-1185">Reference proteome</keyword>
<dbReference type="PANTHER" id="PTHR13952">
    <property type="entry name" value="U1 SMALL NUCLEAR RIBONUCLEOPROTEIN 70 KD"/>
    <property type="match status" value="1"/>
</dbReference>
<evidence type="ECO:0000256" key="1">
    <source>
        <dbReference type="ARBA" id="ARBA00004123"/>
    </source>
</evidence>
<dbReference type="GO" id="GO:0005685">
    <property type="term" value="C:U1 snRNP"/>
    <property type="evidence" value="ECO:0007669"/>
    <property type="project" value="TreeGrafter"/>
</dbReference>
<organism evidence="5 6">
    <name type="scientific">Macleaya cordata</name>
    <name type="common">Five-seeded plume-poppy</name>
    <name type="synonym">Bocconia cordata</name>
    <dbReference type="NCBI Taxonomy" id="56857"/>
    <lineage>
        <taxon>Eukaryota</taxon>
        <taxon>Viridiplantae</taxon>
        <taxon>Streptophyta</taxon>
        <taxon>Embryophyta</taxon>
        <taxon>Tracheophyta</taxon>
        <taxon>Spermatophyta</taxon>
        <taxon>Magnoliopsida</taxon>
        <taxon>Ranunculales</taxon>
        <taxon>Papaveraceae</taxon>
        <taxon>Papaveroideae</taxon>
        <taxon>Macleaya</taxon>
    </lineage>
</organism>
<gene>
    <name evidence="5" type="ORF">BVC80_7821g5</name>
</gene>
<dbReference type="PROSITE" id="PS50102">
    <property type="entry name" value="RRM"/>
    <property type="match status" value="1"/>
</dbReference>
<feature type="domain" description="RRM" evidence="4">
    <location>
        <begin position="1"/>
        <end position="52"/>
    </location>
</feature>
<dbReference type="InterPro" id="IPR051183">
    <property type="entry name" value="U1_U11-U12_snRNP_70-35kDa"/>
</dbReference>
<keyword evidence="2" id="KW-0539">Nucleus</keyword>
<dbReference type="InterPro" id="IPR012677">
    <property type="entry name" value="Nucleotide-bd_a/b_plait_sf"/>
</dbReference>
<dbReference type="AlphaFoldDB" id="A0A200Q593"/>
<evidence type="ECO:0000259" key="4">
    <source>
        <dbReference type="PROSITE" id="PS50102"/>
    </source>
</evidence>
<dbReference type="GO" id="GO:0003729">
    <property type="term" value="F:mRNA binding"/>
    <property type="evidence" value="ECO:0007669"/>
    <property type="project" value="TreeGrafter"/>
</dbReference>
<evidence type="ECO:0000256" key="3">
    <source>
        <dbReference type="PROSITE-ProRule" id="PRU00176"/>
    </source>
</evidence>
<protein>
    <submittedName>
        <fullName evidence="5">RNA recognition motif domain</fullName>
    </submittedName>
</protein>
<dbReference type="EMBL" id="MVGT01003047">
    <property type="protein sequence ID" value="OVA05631.1"/>
    <property type="molecule type" value="Genomic_DNA"/>
</dbReference>
<sequence>MAVKLVKDETGKRSKGYAFIQYTSQDDAMLALENMDRKSIDGRMVYVEIAKPVTNTFGAYPRTSGPYRKKFIEANGTEGFNL</sequence>
<dbReference type="GO" id="GO:0000398">
    <property type="term" value="P:mRNA splicing, via spliceosome"/>
    <property type="evidence" value="ECO:0007669"/>
    <property type="project" value="TreeGrafter"/>
</dbReference>
<dbReference type="STRING" id="56857.A0A200Q593"/>
<name>A0A200Q593_MACCD</name>
<dbReference type="GO" id="GO:0071004">
    <property type="term" value="C:U2-type prespliceosome"/>
    <property type="evidence" value="ECO:0007669"/>
    <property type="project" value="TreeGrafter"/>
</dbReference>
<reference evidence="5 6" key="1">
    <citation type="journal article" date="2017" name="Mol. Plant">
        <title>The Genome of Medicinal Plant Macleaya cordata Provides New Insights into Benzylisoquinoline Alkaloids Metabolism.</title>
        <authorList>
            <person name="Liu X."/>
            <person name="Liu Y."/>
            <person name="Huang P."/>
            <person name="Ma Y."/>
            <person name="Qing Z."/>
            <person name="Tang Q."/>
            <person name="Cao H."/>
            <person name="Cheng P."/>
            <person name="Zheng Y."/>
            <person name="Yuan Z."/>
            <person name="Zhou Y."/>
            <person name="Liu J."/>
            <person name="Tang Z."/>
            <person name="Zhuo Y."/>
            <person name="Zhang Y."/>
            <person name="Yu L."/>
            <person name="Huang J."/>
            <person name="Yang P."/>
            <person name="Peng Q."/>
            <person name="Zhang J."/>
            <person name="Jiang W."/>
            <person name="Zhang Z."/>
            <person name="Lin K."/>
            <person name="Ro D.K."/>
            <person name="Chen X."/>
            <person name="Xiong X."/>
            <person name="Shang Y."/>
            <person name="Huang S."/>
            <person name="Zeng J."/>
        </authorList>
    </citation>
    <scope>NUCLEOTIDE SEQUENCE [LARGE SCALE GENOMIC DNA]</scope>
    <source>
        <strain evidence="6">cv. BLH2017</strain>
        <tissue evidence="5">Root</tissue>
    </source>
</reference>
<accession>A0A200Q593</accession>
<dbReference type="InterPro" id="IPR035979">
    <property type="entry name" value="RBD_domain_sf"/>
</dbReference>